<evidence type="ECO:0000313" key="2">
    <source>
        <dbReference type="EMBL" id="GAA2475974.1"/>
    </source>
</evidence>
<evidence type="ECO:0000256" key="1">
    <source>
        <dbReference type="SAM" id="MobiDB-lite"/>
    </source>
</evidence>
<comment type="caution">
    <text evidence="2">The sequence shown here is derived from an EMBL/GenBank/DDBJ whole genome shotgun (WGS) entry which is preliminary data.</text>
</comment>
<name>A0ABN3L1D0_9ACTN</name>
<accession>A0ABN3L1D0</accession>
<dbReference type="EMBL" id="BAAASR010000002">
    <property type="protein sequence ID" value="GAA2475974.1"/>
    <property type="molecule type" value="Genomic_DNA"/>
</dbReference>
<feature type="region of interest" description="Disordered" evidence="1">
    <location>
        <begin position="42"/>
        <end position="64"/>
    </location>
</feature>
<gene>
    <name evidence="2" type="ORF">GCM10010393_02400</name>
</gene>
<proteinExistence type="predicted"/>
<dbReference type="Proteomes" id="UP001499942">
    <property type="component" value="Unassembled WGS sequence"/>
</dbReference>
<evidence type="ECO:0000313" key="3">
    <source>
        <dbReference type="Proteomes" id="UP001499942"/>
    </source>
</evidence>
<keyword evidence="3" id="KW-1185">Reference proteome</keyword>
<sequence>MLVRGIPAHRRTAVSRLRGQRRIRTGFPPYGHDDDALTLPAGQDGSHATYVTGPLPGYGPGAPR</sequence>
<organism evidence="2 3">
    <name type="scientific">Streptomyces gobitricini</name>
    <dbReference type="NCBI Taxonomy" id="68211"/>
    <lineage>
        <taxon>Bacteria</taxon>
        <taxon>Bacillati</taxon>
        <taxon>Actinomycetota</taxon>
        <taxon>Actinomycetes</taxon>
        <taxon>Kitasatosporales</taxon>
        <taxon>Streptomycetaceae</taxon>
        <taxon>Streptomyces</taxon>
    </lineage>
</organism>
<reference evidence="2 3" key="1">
    <citation type="journal article" date="2019" name="Int. J. Syst. Evol. Microbiol.">
        <title>The Global Catalogue of Microorganisms (GCM) 10K type strain sequencing project: providing services to taxonomists for standard genome sequencing and annotation.</title>
        <authorList>
            <consortium name="The Broad Institute Genomics Platform"/>
            <consortium name="The Broad Institute Genome Sequencing Center for Infectious Disease"/>
            <person name="Wu L."/>
            <person name="Ma J."/>
        </authorList>
    </citation>
    <scope>NUCLEOTIDE SEQUENCE [LARGE SCALE GENOMIC DNA]</scope>
    <source>
        <strain evidence="2 3">JCM 5062</strain>
    </source>
</reference>
<protein>
    <submittedName>
        <fullName evidence="2">Uncharacterized protein</fullName>
    </submittedName>
</protein>